<evidence type="ECO:0000313" key="1">
    <source>
        <dbReference type="EMBL" id="KAI9509285.1"/>
    </source>
</evidence>
<name>A0ACC0UC39_9AGAM</name>
<keyword evidence="2" id="KW-1185">Reference proteome</keyword>
<comment type="caution">
    <text evidence="1">The sequence shown here is derived from an EMBL/GenBank/DDBJ whole genome shotgun (WGS) entry which is preliminary data.</text>
</comment>
<protein>
    <submittedName>
        <fullName evidence="1">Uncharacterized protein</fullName>
    </submittedName>
</protein>
<dbReference type="EMBL" id="JAGFNK010000068">
    <property type="protein sequence ID" value="KAI9509285.1"/>
    <property type="molecule type" value="Genomic_DNA"/>
</dbReference>
<gene>
    <name evidence="1" type="ORF">F5148DRAFT_1148445</name>
</gene>
<proteinExistence type="predicted"/>
<accession>A0ACC0UC39</accession>
<evidence type="ECO:0000313" key="2">
    <source>
        <dbReference type="Proteomes" id="UP001207468"/>
    </source>
</evidence>
<organism evidence="1 2">
    <name type="scientific">Russula earlei</name>
    <dbReference type="NCBI Taxonomy" id="71964"/>
    <lineage>
        <taxon>Eukaryota</taxon>
        <taxon>Fungi</taxon>
        <taxon>Dikarya</taxon>
        <taxon>Basidiomycota</taxon>
        <taxon>Agaricomycotina</taxon>
        <taxon>Agaricomycetes</taxon>
        <taxon>Russulales</taxon>
        <taxon>Russulaceae</taxon>
        <taxon>Russula</taxon>
    </lineage>
</organism>
<dbReference type="Proteomes" id="UP001207468">
    <property type="component" value="Unassembled WGS sequence"/>
</dbReference>
<reference evidence="1" key="1">
    <citation type="submission" date="2021-03" db="EMBL/GenBank/DDBJ databases">
        <title>Evolutionary priming and transition to the ectomycorrhizal habit in an iconic lineage of mushroom-forming fungi: is preadaptation a requirement?</title>
        <authorList>
            <consortium name="DOE Joint Genome Institute"/>
            <person name="Looney B.P."/>
            <person name="Miyauchi S."/>
            <person name="Morin E."/>
            <person name="Drula E."/>
            <person name="Courty P.E."/>
            <person name="Chicoki N."/>
            <person name="Fauchery L."/>
            <person name="Kohler A."/>
            <person name="Kuo A."/>
            <person name="LaButti K."/>
            <person name="Pangilinan J."/>
            <person name="Lipzen A."/>
            <person name="Riley R."/>
            <person name="Andreopoulos W."/>
            <person name="He G."/>
            <person name="Johnson J."/>
            <person name="Barry K.W."/>
            <person name="Grigoriev I.V."/>
            <person name="Nagy L."/>
            <person name="Hibbett D."/>
            <person name="Henrissat B."/>
            <person name="Matheny P.B."/>
            <person name="Labbe J."/>
            <person name="Martin A.F."/>
        </authorList>
    </citation>
    <scope>NUCLEOTIDE SEQUENCE</scope>
    <source>
        <strain evidence="1">BPL698</strain>
    </source>
</reference>
<sequence>MSSKLPTGLYTITNVAQAQSPGHDLTRPTMKPIVGTDDTPVWSVEHVDGDRYRLTLYGFVTRPNDGLVWSYLGPETTGAEWILAPTTEASDTYNIILLLLPDSRLWTLKEKNAQVSLGLREGPESGPNQRWIFHPMVLKQSEAVRSASDEKHESRF</sequence>